<feature type="compositionally biased region" description="Basic residues" evidence="1">
    <location>
        <begin position="11"/>
        <end position="20"/>
    </location>
</feature>
<feature type="compositionally biased region" description="Low complexity" evidence="1">
    <location>
        <begin position="21"/>
        <end position="36"/>
    </location>
</feature>
<feature type="region of interest" description="Disordered" evidence="1">
    <location>
        <begin position="1"/>
        <end position="61"/>
    </location>
</feature>
<gene>
    <name evidence="2" type="ORF">CTEN210_05823</name>
</gene>
<proteinExistence type="predicted"/>
<dbReference type="Proteomes" id="UP001054902">
    <property type="component" value="Unassembled WGS sequence"/>
</dbReference>
<reference evidence="2 3" key="1">
    <citation type="journal article" date="2021" name="Sci. Rep.">
        <title>The genome of the diatom Chaetoceros tenuissimus carries an ancient integrated fragment of an extant virus.</title>
        <authorList>
            <person name="Hongo Y."/>
            <person name="Kimura K."/>
            <person name="Takaki Y."/>
            <person name="Yoshida Y."/>
            <person name="Baba S."/>
            <person name="Kobayashi G."/>
            <person name="Nagasaki K."/>
            <person name="Hano T."/>
            <person name="Tomaru Y."/>
        </authorList>
    </citation>
    <scope>NUCLEOTIDE SEQUENCE [LARGE SCALE GENOMIC DNA]</scope>
    <source>
        <strain evidence="2 3">NIES-3715</strain>
    </source>
</reference>
<name>A0AAD3CNQ0_9STRA</name>
<evidence type="ECO:0000313" key="2">
    <source>
        <dbReference type="EMBL" id="GFH49347.1"/>
    </source>
</evidence>
<accession>A0AAD3CNQ0</accession>
<organism evidence="2 3">
    <name type="scientific">Chaetoceros tenuissimus</name>
    <dbReference type="NCBI Taxonomy" id="426638"/>
    <lineage>
        <taxon>Eukaryota</taxon>
        <taxon>Sar</taxon>
        <taxon>Stramenopiles</taxon>
        <taxon>Ochrophyta</taxon>
        <taxon>Bacillariophyta</taxon>
        <taxon>Coscinodiscophyceae</taxon>
        <taxon>Chaetocerotophycidae</taxon>
        <taxon>Chaetocerotales</taxon>
        <taxon>Chaetocerotaceae</taxon>
        <taxon>Chaetoceros</taxon>
    </lineage>
</organism>
<evidence type="ECO:0000256" key="1">
    <source>
        <dbReference type="SAM" id="MobiDB-lite"/>
    </source>
</evidence>
<comment type="caution">
    <text evidence="2">The sequence shown here is derived from an EMBL/GenBank/DDBJ whole genome shotgun (WGS) entry which is preliminary data.</text>
</comment>
<dbReference type="EMBL" id="BLLK01000038">
    <property type="protein sequence ID" value="GFH49347.1"/>
    <property type="molecule type" value="Genomic_DNA"/>
</dbReference>
<evidence type="ECO:0000313" key="3">
    <source>
        <dbReference type="Proteomes" id="UP001054902"/>
    </source>
</evidence>
<dbReference type="AlphaFoldDB" id="A0AAD3CNQ0"/>
<keyword evidence="3" id="KW-1185">Reference proteome</keyword>
<sequence length="328" mass="36931">MDKNPSYSRPSKLKRRRKNHATASTQQAQSQIAAAIFSPSRSSRKRSLDSALPTQKHENSRINTDGFLDDVIVLPKVSDLLNIRQTGLTPMTVAAMTDYEISSSIENRSQQRKKTIDESSNTRVDEAIHHKILGTVNIKSKLKRNNYNCPFALPASHSVVDTDKREGNNADFFRGDGQSIEEEFLNIPWKAHDVSLGSFIKITSKNGATIRSKFDIDDNCTHLDGEIERENSVVIGKLKVGDIRPVLQSKWLDPPLEEANWVNNVGDDEFEDDELVGVMRYQIQLLECDLSSLNGSEESLDLTKGWISDRSRLKDEPFTICKVIESNK</sequence>
<protein>
    <submittedName>
        <fullName evidence="2">Uncharacterized protein</fullName>
    </submittedName>
</protein>